<name>A0A9P0JG76_APHGO</name>
<evidence type="ECO:0000256" key="1">
    <source>
        <dbReference type="SAM" id="Phobius"/>
    </source>
</evidence>
<evidence type="ECO:0000313" key="2">
    <source>
        <dbReference type="EMBL" id="CAH1738197.1"/>
    </source>
</evidence>
<keyword evidence="3" id="KW-1185">Reference proteome</keyword>
<dbReference type="EMBL" id="OU899037">
    <property type="protein sequence ID" value="CAH1738197.1"/>
    <property type="molecule type" value="Genomic_DNA"/>
</dbReference>
<gene>
    <name evidence="2" type="ORF">APHIGO_LOCUS11589</name>
</gene>
<keyword evidence="1" id="KW-1133">Transmembrane helix</keyword>
<reference evidence="2" key="2">
    <citation type="submission" date="2022-10" db="EMBL/GenBank/DDBJ databases">
        <authorList>
            <consortium name="ENA_rothamsted_submissions"/>
            <consortium name="culmorum"/>
            <person name="King R."/>
        </authorList>
    </citation>
    <scope>NUCLEOTIDE SEQUENCE</scope>
</reference>
<dbReference type="AlphaFoldDB" id="A0A9P0JG76"/>
<keyword evidence="1" id="KW-0472">Membrane</keyword>
<keyword evidence="1" id="KW-0812">Transmembrane</keyword>
<sequence>MTYKSLYTRVKVDVPLLFQCIDIYSILTASRPPLQLRNCGLLIHVVSYIPHARILYLYIMFVFVMFAQPTPIYSDLSRLDDFGRHIVLPRSLNIISPTAAPLYIRTVLCILHNILYRNNRLKIIQVYAIVIRNNHYYYYK</sequence>
<organism evidence="2 3">
    <name type="scientific">Aphis gossypii</name>
    <name type="common">Cotton aphid</name>
    <dbReference type="NCBI Taxonomy" id="80765"/>
    <lineage>
        <taxon>Eukaryota</taxon>
        <taxon>Metazoa</taxon>
        <taxon>Ecdysozoa</taxon>
        <taxon>Arthropoda</taxon>
        <taxon>Hexapoda</taxon>
        <taxon>Insecta</taxon>
        <taxon>Pterygota</taxon>
        <taxon>Neoptera</taxon>
        <taxon>Paraneoptera</taxon>
        <taxon>Hemiptera</taxon>
        <taxon>Sternorrhyncha</taxon>
        <taxon>Aphidomorpha</taxon>
        <taxon>Aphidoidea</taxon>
        <taxon>Aphididae</taxon>
        <taxon>Aphidini</taxon>
        <taxon>Aphis</taxon>
        <taxon>Aphis</taxon>
    </lineage>
</organism>
<reference evidence="2" key="1">
    <citation type="submission" date="2022-02" db="EMBL/GenBank/DDBJ databases">
        <authorList>
            <person name="King R."/>
        </authorList>
    </citation>
    <scope>NUCLEOTIDE SEQUENCE</scope>
</reference>
<feature type="transmembrane region" description="Helical" evidence="1">
    <location>
        <begin position="94"/>
        <end position="115"/>
    </location>
</feature>
<evidence type="ECO:0000313" key="3">
    <source>
        <dbReference type="Proteomes" id="UP001154329"/>
    </source>
</evidence>
<proteinExistence type="predicted"/>
<feature type="transmembrane region" description="Helical" evidence="1">
    <location>
        <begin position="55"/>
        <end position="74"/>
    </location>
</feature>
<accession>A0A9P0JG76</accession>
<dbReference type="Proteomes" id="UP001154329">
    <property type="component" value="Chromosome 4"/>
</dbReference>
<protein>
    <submittedName>
        <fullName evidence="2">Uncharacterized protein</fullName>
    </submittedName>
</protein>